<feature type="non-terminal residue" evidence="2">
    <location>
        <position position="74"/>
    </location>
</feature>
<dbReference type="EMBL" id="BKCJ011886779">
    <property type="protein sequence ID" value="GFD61097.1"/>
    <property type="molecule type" value="Genomic_DNA"/>
</dbReference>
<dbReference type="InterPro" id="IPR045569">
    <property type="entry name" value="Metalloprtase-TldD/E_C"/>
</dbReference>
<dbReference type="PANTHER" id="PTHR43666:SF1">
    <property type="entry name" value="CONSERVED PROTEIN"/>
    <property type="match status" value="1"/>
</dbReference>
<proteinExistence type="predicted"/>
<dbReference type="SUPFAM" id="SSF111283">
    <property type="entry name" value="Putative modulator of DNA gyrase, PmbA/TldD"/>
    <property type="match status" value="1"/>
</dbReference>
<name>A0A699XN31_TANCI</name>
<evidence type="ECO:0000259" key="1">
    <source>
        <dbReference type="Pfam" id="PF19289"/>
    </source>
</evidence>
<reference evidence="2" key="1">
    <citation type="journal article" date="2019" name="Sci. Rep.">
        <title>Draft genome of Tanacetum cinerariifolium, the natural source of mosquito coil.</title>
        <authorList>
            <person name="Yamashiro T."/>
            <person name="Shiraishi A."/>
            <person name="Satake H."/>
            <person name="Nakayama K."/>
        </authorList>
    </citation>
    <scope>NUCLEOTIDE SEQUENCE</scope>
</reference>
<protein>
    <recommendedName>
        <fullName evidence="1">Metalloprotease TldD/E C-terminal domain-containing protein</fullName>
    </recommendedName>
</protein>
<organism evidence="2">
    <name type="scientific">Tanacetum cinerariifolium</name>
    <name type="common">Dalmatian daisy</name>
    <name type="synonym">Chrysanthemum cinerariifolium</name>
    <dbReference type="NCBI Taxonomy" id="118510"/>
    <lineage>
        <taxon>Eukaryota</taxon>
        <taxon>Viridiplantae</taxon>
        <taxon>Streptophyta</taxon>
        <taxon>Embryophyta</taxon>
        <taxon>Tracheophyta</taxon>
        <taxon>Spermatophyta</taxon>
        <taxon>Magnoliopsida</taxon>
        <taxon>eudicotyledons</taxon>
        <taxon>Gunneridae</taxon>
        <taxon>Pentapetalae</taxon>
        <taxon>asterids</taxon>
        <taxon>campanulids</taxon>
        <taxon>Asterales</taxon>
        <taxon>Asteraceae</taxon>
        <taxon>Asteroideae</taxon>
        <taxon>Anthemideae</taxon>
        <taxon>Anthemidinae</taxon>
        <taxon>Tanacetum</taxon>
    </lineage>
</organism>
<dbReference type="InterPro" id="IPR036059">
    <property type="entry name" value="TldD/PmbA_sf"/>
</dbReference>
<comment type="caution">
    <text evidence="2">The sequence shown here is derived from an EMBL/GenBank/DDBJ whole genome shotgun (WGS) entry which is preliminary data.</text>
</comment>
<dbReference type="AlphaFoldDB" id="A0A699XN31"/>
<evidence type="ECO:0000313" key="2">
    <source>
        <dbReference type="EMBL" id="GFD61097.1"/>
    </source>
</evidence>
<dbReference type="Pfam" id="PF19289">
    <property type="entry name" value="PmbA_TldD_3rd"/>
    <property type="match status" value="1"/>
</dbReference>
<feature type="domain" description="Metalloprotease TldD/E C-terminal" evidence="1">
    <location>
        <begin position="2"/>
        <end position="69"/>
    </location>
</feature>
<dbReference type="GO" id="GO:0008237">
    <property type="term" value="F:metallopeptidase activity"/>
    <property type="evidence" value="ECO:0007669"/>
    <property type="project" value="InterPro"/>
</dbReference>
<sequence length="74" mass="8292">MPWDDEGLPRETMPIVKDGKVVNLNYSRYWAQKQGKRAVGAPGNLLMAGGTKSTADLIRGTERGILVSRTWYIR</sequence>
<dbReference type="PANTHER" id="PTHR43666">
    <property type="entry name" value="TLDD PROTEIN"/>
    <property type="match status" value="1"/>
</dbReference>
<dbReference type="GO" id="GO:0006508">
    <property type="term" value="P:proteolysis"/>
    <property type="evidence" value="ECO:0007669"/>
    <property type="project" value="InterPro"/>
</dbReference>
<accession>A0A699XN31</accession>
<gene>
    <name evidence="2" type="ORF">Tci_933066</name>
</gene>